<dbReference type="PROSITE" id="PS00676">
    <property type="entry name" value="SIGMA54_INTERACT_2"/>
    <property type="match status" value="1"/>
</dbReference>
<protein>
    <submittedName>
        <fullName evidence="7">Quorum-sensing regulator protein F</fullName>
    </submittedName>
</protein>
<dbReference type="InterPro" id="IPR003593">
    <property type="entry name" value="AAA+_ATPase"/>
</dbReference>
<dbReference type="Pfam" id="PF00158">
    <property type="entry name" value="Sigma54_activat"/>
    <property type="match status" value="1"/>
</dbReference>
<dbReference type="InterPro" id="IPR002197">
    <property type="entry name" value="HTH_Fis"/>
</dbReference>
<comment type="caution">
    <text evidence="7">The sequence shown here is derived from an EMBL/GenBank/DDBJ whole genome shotgun (WGS) entry which is preliminary data.</text>
</comment>
<dbReference type="PROSITE" id="PS00675">
    <property type="entry name" value="SIGMA54_INTERACT_1"/>
    <property type="match status" value="1"/>
</dbReference>
<keyword evidence="2" id="KW-0067">ATP-binding</keyword>
<keyword evidence="4" id="KW-0238">DNA-binding</keyword>
<feature type="domain" description="Sigma-54 factor interaction" evidence="6">
    <location>
        <begin position="179"/>
        <end position="411"/>
    </location>
</feature>
<dbReference type="InterPro" id="IPR025944">
    <property type="entry name" value="Sigma_54_int_dom_CS"/>
</dbReference>
<dbReference type="Gene3D" id="1.10.8.60">
    <property type="match status" value="1"/>
</dbReference>
<dbReference type="Gene3D" id="1.10.10.60">
    <property type="entry name" value="Homeodomain-like"/>
    <property type="match status" value="1"/>
</dbReference>
<evidence type="ECO:0000256" key="5">
    <source>
        <dbReference type="ARBA" id="ARBA00023163"/>
    </source>
</evidence>
<dbReference type="AlphaFoldDB" id="A0A011PFL3"/>
<keyword evidence="1" id="KW-0547">Nucleotide-binding</keyword>
<dbReference type="InterPro" id="IPR025662">
    <property type="entry name" value="Sigma_54_int_dom_ATP-bd_1"/>
</dbReference>
<dbReference type="EMBL" id="JFAX01000029">
    <property type="protein sequence ID" value="EXI65034.1"/>
    <property type="molecule type" value="Genomic_DNA"/>
</dbReference>
<dbReference type="CDD" id="cd00009">
    <property type="entry name" value="AAA"/>
    <property type="match status" value="1"/>
</dbReference>
<dbReference type="Gene3D" id="3.40.50.300">
    <property type="entry name" value="P-loop containing nucleotide triphosphate hydrolases"/>
    <property type="match status" value="1"/>
</dbReference>
<dbReference type="InterPro" id="IPR027417">
    <property type="entry name" value="P-loop_NTPase"/>
</dbReference>
<name>A0A011PFL3_9PROT</name>
<evidence type="ECO:0000256" key="3">
    <source>
        <dbReference type="ARBA" id="ARBA00023015"/>
    </source>
</evidence>
<dbReference type="Pfam" id="PF25601">
    <property type="entry name" value="AAA_lid_14"/>
    <property type="match status" value="1"/>
</dbReference>
<dbReference type="PANTHER" id="PTHR32071">
    <property type="entry name" value="TRANSCRIPTIONAL REGULATORY PROTEIN"/>
    <property type="match status" value="1"/>
</dbReference>
<proteinExistence type="predicted"/>
<keyword evidence="3" id="KW-0805">Transcription regulation</keyword>
<evidence type="ECO:0000256" key="1">
    <source>
        <dbReference type="ARBA" id="ARBA00022741"/>
    </source>
</evidence>
<dbReference type="InterPro" id="IPR058031">
    <property type="entry name" value="AAA_lid_NorR"/>
</dbReference>
<evidence type="ECO:0000313" key="7">
    <source>
        <dbReference type="EMBL" id="EXI65034.1"/>
    </source>
</evidence>
<gene>
    <name evidence="7" type="primary">qseF_2</name>
    <name evidence="7" type="ORF">AW08_03487</name>
</gene>
<dbReference type="GO" id="GO:0043565">
    <property type="term" value="F:sequence-specific DNA binding"/>
    <property type="evidence" value="ECO:0007669"/>
    <property type="project" value="InterPro"/>
</dbReference>
<evidence type="ECO:0000259" key="6">
    <source>
        <dbReference type="PROSITE" id="PS50045"/>
    </source>
</evidence>
<dbReference type="InterPro" id="IPR009057">
    <property type="entry name" value="Homeodomain-like_sf"/>
</dbReference>
<dbReference type="Proteomes" id="UP000020218">
    <property type="component" value="Unassembled WGS sequence"/>
</dbReference>
<accession>A0A011PFL3</accession>
<dbReference type="FunFam" id="3.40.50.300:FF:000006">
    <property type="entry name" value="DNA-binding transcriptional regulator NtrC"/>
    <property type="match status" value="1"/>
</dbReference>
<dbReference type="SUPFAM" id="SSF46689">
    <property type="entry name" value="Homeodomain-like"/>
    <property type="match status" value="1"/>
</dbReference>
<reference evidence="7" key="1">
    <citation type="submission" date="2014-02" db="EMBL/GenBank/DDBJ databases">
        <title>Expanding our view of genomic diversity in Candidatus Accumulibacter clades.</title>
        <authorList>
            <person name="Skennerton C.T."/>
            <person name="Barr J.J."/>
            <person name="Slater F.R."/>
            <person name="Bond P.L."/>
            <person name="Tyson G.W."/>
        </authorList>
    </citation>
    <scope>NUCLEOTIDE SEQUENCE [LARGE SCALE GENOMIC DNA]</scope>
</reference>
<keyword evidence="5" id="KW-0804">Transcription</keyword>
<dbReference type="PATRIC" id="fig|1454001.3.peg.3523"/>
<dbReference type="Pfam" id="PF02954">
    <property type="entry name" value="HTH_8"/>
    <property type="match status" value="1"/>
</dbReference>
<evidence type="ECO:0000256" key="4">
    <source>
        <dbReference type="ARBA" id="ARBA00023125"/>
    </source>
</evidence>
<dbReference type="GO" id="GO:0006355">
    <property type="term" value="P:regulation of DNA-templated transcription"/>
    <property type="evidence" value="ECO:0007669"/>
    <property type="project" value="InterPro"/>
</dbReference>
<evidence type="ECO:0000256" key="2">
    <source>
        <dbReference type="ARBA" id="ARBA00022840"/>
    </source>
</evidence>
<dbReference type="STRING" id="1454001.AW08_03487"/>
<keyword evidence="8" id="KW-1185">Reference proteome</keyword>
<dbReference type="PANTHER" id="PTHR32071:SF57">
    <property type="entry name" value="C4-DICARBOXYLATE TRANSPORT TRANSCRIPTIONAL REGULATORY PROTEIN DCTD"/>
    <property type="match status" value="1"/>
</dbReference>
<dbReference type="PROSITE" id="PS50045">
    <property type="entry name" value="SIGMA54_INTERACT_4"/>
    <property type="match status" value="1"/>
</dbReference>
<dbReference type="PROSITE" id="PS00688">
    <property type="entry name" value="SIGMA54_INTERACT_3"/>
    <property type="match status" value="1"/>
</dbReference>
<dbReference type="SMART" id="SM00382">
    <property type="entry name" value="AAA"/>
    <property type="match status" value="1"/>
</dbReference>
<dbReference type="GO" id="GO:0005524">
    <property type="term" value="F:ATP binding"/>
    <property type="evidence" value="ECO:0007669"/>
    <property type="project" value="UniProtKB-KW"/>
</dbReference>
<sequence>MPEAVLVSWIGRTDLRAAAGETAVGMGPLAQAVLVSDYQQILLLSDFPSEQAEPFVGWLSAQTAAKIRLRCVKLSSPIDFGEIYQRAVEALEDLDCRQIGLTFHLSPGTPAMASVWILLAKTTHPARLIQSSPEAGVAEAEVPFAIAAEFIPRLLRQADQRLSVLAQGAPDEAAEFAAIIHRSPAMVRVIALARRVAVRSIPVLIEGESGTGKELVARAIHQASPRAARAFITVNCGAIPPELVESEFFGHRRGAFTGAVSDRKGHFERADGGTLFLDEIGELPKAIQVKLLRSLQESEVTPVGSSEARRVDVRVVAATNRELLSEVAAGTFREDLFYRLAVAIIRLPPLRERAGDLSLLIDALLQQLNVAASELGIPHKKLSASARNFLLQHPWPGNVRELLNTLQRAAVWSDDETIGLDAISDALLLSPRNRYGEHEILNRPLESGVELEALMGQVARHYIERALAHTRNNKTQAARLLGFGNYQTFTNWMNRYGVGHVEQ</sequence>
<organism evidence="7 8">
    <name type="scientific">Candidatus Accumulibacter adjunctus</name>
    <dbReference type="NCBI Taxonomy" id="1454001"/>
    <lineage>
        <taxon>Bacteria</taxon>
        <taxon>Pseudomonadati</taxon>
        <taxon>Pseudomonadota</taxon>
        <taxon>Betaproteobacteria</taxon>
        <taxon>Candidatus Accumulibacter</taxon>
    </lineage>
</organism>
<dbReference type="InterPro" id="IPR002078">
    <property type="entry name" value="Sigma_54_int"/>
</dbReference>
<dbReference type="SUPFAM" id="SSF52540">
    <property type="entry name" value="P-loop containing nucleoside triphosphate hydrolases"/>
    <property type="match status" value="1"/>
</dbReference>
<dbReference type="InterPro" id="IPR025943">
    <property type="entry name" value="Sigma_54_int_dom_ATP-bd_2"/>
</dbReference>
<evidence type="ECO:0000313" key="8">
    <source>
        <dbReference type="Proteomes" id="UP000020218"/>
    </source>
</evidence>